<evidence type="ECO:0000256" key="3">
    <source>
        <dbReference type="PROSITE-ProRule" id="PRU00059"/>
    </source>
</evidence>
<proteinExistence type="predicted"/>
<comment type="caution">
    <text evidence="3">Lacks conserved residue(s) required for the propagation of feature annotation.</text>
</comment>
<evidence type="ECO:0000256" key="2">
    <source>
        <dbReference type="ARBA" id="ARBA00023157"/>
    </source>
</evidence>
<evidence type="ECO:0000256" key="1">
    <source>
        <dbReference type="ARBA" id="ARBA00022737"/>
    </source>
</evidence>
<accession>A0ABD3X4S7</accession>
<sequence length="348" mass="37495">MARFTSPGYPTSYANNLLCTWLLDSGSDSQPIMVFSEHYNMNCAYGDSFNVYNGNTSSSTSLSGSLCGVDLVSNQYVSTGRYMLVTFTSDSATAGQGFQMSYISYKDSSGTGCTSEQTITVTSSAEYLTTKNFPDSYNSSSKCRWVLSAPGTGSVIHVELLWRDIENDATCDYDYIEIYSGSYRCENTFLLKDCSELVSVNSGTLTFNSSTSNTMLVTFNSDGSYNKHGFILKYYADIVTTTTTTTTTSTATASTVANNVSDSSSSSSKTVEKTEVSIPMMIGSAAAGAAAAVSIISIVMVAKRLSLPRKSKKGIRTVQPLVHLPSRPAPYPSRPAPYPSRPDSLHFV</sequence>
<protein>
    <recommendedName>
        <fullName evidence="6">CUB domain-containing protein</fullName>
    </recommendedName>
</protein>
<feature type="domain" description="CUB" evidence="6">
    <location>
        <begin position="1"/>
        <end position="105"/>
    </location>
</feature>
<dbReference type="InterPro" id="IPR035914">
    <property type="entry name" value="Sperma_CUB_dom_sf"/>
</dbReference>
<feature type="transmembrane region" description="Helical" evidence="5">
    <location>
        <begin position="278"/>
        <end position="302"/>
    </location>
</feature>
<dbReference type="Proteomes" id="UP001634394">
    <property type="component" value="Unassembled WGS sequence"/>
</dbReference>
<keyword evidence="5" id="KW-1133">Transmembrane helix</keyword>
<reference evidence="7 8" key="1">
    <citation type="submission" date="2024-11" db="EMBL/GenBank/DDBJ databases">
        <title>Chromosome-level genome assembly of the freshwater bivalve Anodonta woodiana.</title>
        <authorList>
            <person name="Chen X."/>
        </authorList>
    </citation>
    <scope>NUCLEOTIDE SEQUENCE [LARGE SCALE GENOMIC DNA]</scope>
    <source>
        <strain evidence="7">MN2024</strain>
        <tissue evidence="7">Gills</tissue>
    </source>
</reference>
<comment type="caution">
    <text evidence="7">The sequence shown here is derived from an EMBL/GenBank/DDBJ whole genome shotgun (WGS) entry which is preliminary data.</text>
</comment>
<dbReference type="SUPFAM" id="SSF49854">
    <property type="entry name" value="Spermadhesin, CUB domain"/>
    <property type="match status" value="2"/>
</dbReference>
<name>A0ABD3X4S7_SINWO</name>
<keyword evidence="1" id="KW-0677">Repeat</keyword>
<organism evidence="7 8">
    <name type="scientific">Sinanodonta woodiana</name>
    <name type="common">Chinese pond mussel</name>
    <name type="synonym">Anodonta woodiana</name>
    <dbReference type="NCBI Taxonomy" id="1069815"/>
    <lineage>
        <taxon>Eukaryota</taxon>
        <taxon>Metazoa</taxon>
        <taxon>Spiralia</taxon>
        <taxon>Lophotrochozoa</taxon>
        <taxon>Mollusca</taxon>
        <taxon>Bivalvia</taxon>
        <taxon>Autobranchia</taxon>
        <taxon>Heteroconchia</taxon>
        <taxon>Palaeoheterodonta</taxon>
        <taxon>Unionida</taxon>
        <taxon>Unionoidea</taxon>
        <taxon>Unionidae</taxon>
        <taxon>Unioninae</taxon>
        <taxon>Sinanodonta</taxon>
    </lineage>
</organism>
<dbReference type="InterPro" id="IPR000859">
    <property type="entry name" value="CUB_dom"/>
</dbReference>
<evidence type="ECO:0000313" key="8">
    <source>
        <dbReference type="Proteomes" id="UP001634394"/>
    </source>
</evidence>
<dbReference type="AlphaFoldDB" id="A0ABD3X4S7"/>
<feature type="compositionally biased region" description="Pro residues" evidence="4">
    <location>
        <begin position="327"/>
        <end position="340"/>
    </location>
</feature>
<evidence type="ECO:0000313" key="7">
    <source>
        <dbReference type="EMBL" id="KAL3880571.1"/>
    </source>
</evidence>
<dbReference type="CDD" id="cd00041">
    <property type="entry name" value="CUB"/>
    <property type="match status" value="2"/>
</dbReference>
<dbReference type="PANTHER" id="PTHR24251">
    <property type="entry name" value="OVOCHYMASE-RELATED"/>
    <property type="match status" value="1"/>
</dbReference>
<dbReference type="PROSITE" id="PS01180">
    <property type="entry name" value="CUB"/>
    <property type="match status" value="2"/>
</dbReference>
<feature type="region of interest" description="Disordered" evidence="4">
    <location>
        <begin position="318"/>
        <end position="348"/>
    </location>
</feature>
<evidence type="ECO:0000256" key="5">
    <source>
        <dbReference type="SAM" id="Phobius"/>
    </source>
</evidence>
<feature type="domain" description="CUB" evidence="6">
    <location>
        <begin position="113"/>
        <end position="237"/>
    </location>
</feature>
<keyword evidence="5" id="KW-0812">Transmembrane</keyword>
<dbReference type="Pfam" id="PF00431">
    <property type="entry name" value="CUB"/>
    <property type="match status" value="2"/>
</dbReference>
<gene>
    <name evidence="7" type="ORF">ACJMK2_032802</name>
</gene>
<evidence type="ECO:0000259" key="6">
    <source>
        <dbReference type="PROSITE" id="PS01180"/>
    </source>
</evidence>
<dbReference type="Gene3D" id="2.60.120.290">
    <property type="entry name" value="Spermadhesin, CUB domain"/>
    <property type="match status" value="2"/>
</dbReference>
<keyword evidence="2" id="KW-1015">Disulfide bond</keyword>
<evidence type="ECO:0000256" key="4">
    <source>
        <dbReference type="SAM" id="MobiDB-lite"/>
    </source>
</evidence>
<dbReference type="SMART" id="SM00042">
    <property type="entry name" value="CUB"/>
    <property type="match status" value="2"/>
</dbReference>
<dbReference type="EMBL" id="JBJQND010000004">
    <property type="protein sequence ID" value="KAL3880571.1"/>
    <property type="molecule type" value="Genomic_DNA"/>
</dbReference>
<keyword evidence="5" id="KW-0472">Membrane</keyword>
<keyword evidence="8" id="KW-1185">Reference proteome</keyword>